<evidence type="ECO:0000313" key="2">
    <source>
        <dbReference type="EMBL" id="KAK3259656.1"/>
    </source>
</evidence>
<comment type="caution">
    <text evidence="2">The sequence shown here is derived from an EMBL/GenBank/DDBJ whole genome shotgun (WGS) entry which is preliminary data.</text>
</comment>
<dbReference type="AlphaFoldDB" id="A0AAE0FI22"/>
<reference evidence="2 3" key="1">
    <citation type="journal article" date="2015" name="Genome Biol. Evol.">
        <title>Comparative Genomics of a Bacterivorous Green Alga Reveals Evolutionary Causalities and Consequences of Phago-Mixotrophic Mode of Nutrition.</title>
        <authorList>
            <person name="Burns J.A."/>
            <person name="Paasch A."/>
            <person name="Narechania A."/>
            <person name="Kim E."/>
        </authorList>
    </citation>
    <scope>NUCLEOTIDE SEQUENCE [LARGE SCALE GENOMIC DNA]</scope>
    <source>
        <strain evidence="2 3">PLY_AMNH</strain>
    </source>
</reference>
<keyword evidence="3" id="KW-1185">Reference proteome</keyword>
<proteinExistence type="predicted"/>
<feature type="non-terminal residue" evidence="2">
    <location>
        <position position="1"/>
    </location>
</feature>
<gene>
    <name evidence="2" type="ORF">CYMTET_31355</name>
</gene>
<evidence type="ECO:0000256" key="1">
    <source>
        <dbReference type="SAM" id="MobiDB-lite"/>
    </source>
</evidence>
<name>A0AAE0FI22_9CHLO</name>
<dbReference type="Proteomes" id="UP001190700">
    <property type="component" value="Unassembled WGS sequence"/>
</dbReference>
<accession>A0AAE0FI22</accession>
<feature type="region of interest" description="Disordered" evidence="1">
    <location>
        <begin position="174"/>
        <end position="212"/>
    </location>
</feature>
<organism evidence="2 3">
    <name type="scientific">Cymbomonas tetramitiformis</name>
    <dbReference type="NCBI Taxonomy" id="36881"/>
    <lineage>
        <taxon>Eukaryota</taxon>
        <taxon>Viridiplantae</taxon>
        <taxon>Chlorophyta</taxon>
        <taxon>Pyramimonadophyceae</taxon>
        <taxon>Pyramimonadales</taxon>
        <taxon>Pyramimonadaceae</taxon>
        <taxon>Cymbomonas</taxon>
    </lineage>
</organism>
<evidence type="ECO:0000313" key="3">
    <source>
        <dbReference type="Proteomes" id="UP001190700"/>
    </source>
</evidence>
<dbReference type="EMBL" id="LGRX02018575">
    <property type="protein sequence ID" value="KAK3259656.1"/>
    <property type="molecule type" value="Genomic_DNA"/>
</dbReference>
<feature type="region of interest" description="Disordered" evidence="1">
    <location>
        <begin position="1"/>
        <end position="66"/>
    </location>
</feature>
<protein>
    <submittedName>
        <fullName evidence="2">Uncharacterized protein</fullName>
    </submittedName>
</protein>
<sequence length="232" mass="25091">EEAEERGTKPGLFDIFSAGVEKEDAAEKEEEAEENDEGEEEDAEDDQDAEVQIDCAQPAAEDPEKKYTTFATKNDFEVMYKVDEDGVQQPAGLEKSDADIDRLALWNYSANLKMKAVLTLPPQLGEVQPHSCMVEAQPPHPGEVPHGCKADGCMAEMRPIQLNTHLAVTPKAREGHGHTAVPPTALPQGCTHRSSVELSQPPTALAQGCPGKSNAELPQWITTHVLPGAMTA</sequence>
<feature type="compositionally biased region" description="Polar residues" evidence="1">
    <location>
        <begin position="191"/>
        <end position="202"/>
    </location>
</feature>
<feature type="compositionally biased region" description="Acidic residues" evidence="1">
    <location>
        <begin position="26"/>
        <end position="51"/>
    </location>
</feature>